<name>A0A840CXW9_9BACE</name>
<evidence type="ECO:0000256" key="1">
    <source>
        <dbReference type="SAM" id="SignalP"/>
    </source>
</evidence>
<dbReference type="RefSeq" id="WP_044160675.1">
    <property type="nucleotide sequence ID" value="NZ_JACIER010000011.1"/>
</dbReference>
<reference evidence="2" key="1">
    <citation type="submission" date="2020-08" db="EMBL/GenBank/DDBJ databases">
        <title>Genomic Encyclopedia of Type Strains, Phase IV (KMG-IV): sequencing the most valuable type-strain genomes for metagenomic binning, comparative biology and taxonomic classification.</title>
        <authorList>
            <person name="Goeker M."/>
        </authorList>
    </citation>
    <scope>NUCLEOTIDE SEQUENCE [LARGE SCALE GENOMIC DNA]</scope>
    <source>
        <strain evidence="2">DSM 105720</strain>
    </source>
</reference>
<sequence>MKKTVLLLTALICVTAAWGQDASAEVKKHINKIKKSQSYLSAEATLPNEEDALKTANELLVAEINEWVKTKRNSDKVQQIVLQDISSCSDKMNMKRGANVRAFVYVKKSDIVLIKGEGQIILSDNEKGNDLQALSDISEPMKIEKEKPVSKKDKDKIESAVIEKIGADSKETSLNAVMGAKNMTDMKAVFADLKAKDAIQYGTYPSDEVSGDYHLLFYTRAGDVRTVVSVKNGILSDLHTQQEVNLSDFSGCGAYWFNLK</sequence>
<protein>
    <recommendedName>
        <fullName evidence="4">DUF4252 domain-containing protein</fullName>
    </recommendedName>
</protein>
<gene>
    <name evidence="2" type="ORF">GGR06_002749</name>
</gene>
<proteinExistence type="predicted"/>
<dbReference type="Proteomes" id="UP000560658">
    <property type="component" value="Unassembled WGS sequence"/>
</dbReference>
<keyword evidence="1" id="KW-0732">Signal</keyword>
<dbReference type="AlphaFoldDB" id="A0A840CXW9"/>
<organism evidence="2 3">
    <name type="scientific">Bacteroides reticulotermitis</name>
    <dbReference type="NCBI Taxonomy" id="1133319"/>
    <lineage>
        <taxon>Bacteria</taxon>
        <taxon>Pseudomonadati</taxon>
        <taxon>Bacteroidota</taxon>
        <taxon>Bacteroidia</taxon>
        <taxon>Bacteroidales</taxon>
        <taxon>Bacteroidaceae</taxon>
        <taxon>Bacteroides</taxon>
    </lineage>
</organism>
<evidence type="ECO:0000313" key="2">
    <source>
        <dbReference type="EMBL" id="MBB4044947.1"/>
    </source>
</evidence>
<comment type="caution">
    <text evidence="2">The sequence shown here is derived from an EMBL/GenBank/DDBJ whole genome shotgun (WGS) entry which is preliminary data.</text>
</comment>
<feature type="signal peptide" evidence="1">
    <location>
        <begin position="1"/>
        <end position="19"/>
    </location>
</feature>
<keyword evidence="3" id="KW-1185">Reference proteome</keyword>
<accession>A0A840CXW9</accession>
<evidence type="ECO:0000313" key="3">
    <source>
        <dbReference type="Proteomes" id="UP000560658"/>
    </source>
</evidence>
<dbReference type="EMBL" id="JACIER010000011">
    <property type="protein sequence ID" value="MBB4044947.1"/>
    <property type="molecule type" value="Genomic_DNA"/>
</dbReference>
<feature type="chain" id="PRO_5032625126" description="DUF4252 domain-containing protein" evidence="1">
    <location>
        <begin position="20"/>
        <end position="260"/>
    </location>
</feature>
<evidence type="ECO:0008006" key="4">
    <source>
        <dbReference type="Google" id="ProtNLM"/>
    </source>
</evidence>